<organism evidence="7 8">
    <name type="scientific">Marininema mesophilum</name>
    <dbReference type="NCBI Taxonomy" id="1048340"/>
    <lineage>
        <taxon>Bacteria</taxon>
        <taxon>Bacillati</taxon>
        <taxon>Bacillota</taxon>
        <taxon>Bacilli</taxon>
        <taxon>Bacillales</taxon>
        <taxon>Thermoactinomycetaceae</taxon>
        <taxon>Marininema</taxon>
    </lineage>
</organism>
<keyword evidence="8" id="KW-1185">Reference proteome</keyword>
<feature type="transmembrane region" description="Helical" evidence="6">
    <location>
        <begin position="124"/>
        <end position="144"/>
    </location>
</feature>
<evidence type="ECO:0000313" key="8">
    <source>
        <dbReference type="Proteomes" id="UP000198534"/>
    </source>
</evidence>
<evidence type="ECO:0000256" key="6">
    <source>
        <dbReference type="SAM" id="Phobius"/>
    </source>
</evidence>
<feature type="transmembrane region" description="Helical" evidence="6">
    <location>
        <begin position="252"/>
        <end position="273"/>
    </location>
</feature>
<feature type="transmembrane region" description="Helical" evidence="6">
    <location>
        <begin position="423"/>
        <end position="442"/>
    </location>
</feature>
<dbReference type="PANTHER" id="PTHR30250">
    <property type="entry name" value="PST FAMILY PREDICTED COLANIC ACID TRANSPORTER"/>
    <property type="match status" value="1"/>
</dbReference>
<keyword evidence="2" id="KW-1003">Cell membrane</keyword>
<proteinExistence type="predicted"/>
<dbReference type="GO" id="GO:0005886">
    <property type="term" value="C:plasma membrane"/>
    <property type="evidence" value="ECO:0007669"/>
    <property type="project" value="UniProtKB-SubCell"/>
</dbReference>
<evidence type="ECO:0000256" key="2">
    <source>
        <dbReference type="ARBA" id="ARBA00022475"/>
    </source>
</evidence>
<evidence type="ECO:0000313" key="7">
    <source>
        <dbReference type="EMBL" id="SDW39533.1"/>
    </source>
</evidence>
<feature type="transmembrane region" description="Helical" evidence="6">
    <location>
        <begin position="385"/>
        <end position="403"/>
    </location>
</feature>
<evidence type="ECO:0000256" key="4">
    <source>
        <dbReference type="ARBA" id="ARBA00022989"/>
    </source>
</evidence>
<feature type="transmembrane region" description="Helical" evidence="6">
    <location>
        <begin position="334"/>
        <end position="356"/>
    </location>
</feature>
<keyword evidence="4 6" id="KW-1133">Transmembrane helix</keyword>
<keyword evidence="3 6" id="KW-0812">Transmembrane</keyword>
<feature type="transmembrane region" description="Helical" evidence="6">
    <location>
        <begin position="222"/>
        <end position="246"/>
    </location>
</feature>
<dbReference type="Pfam" id="PF13440">
    <property type="entry name" value="Polysacc_synt_3"/>
    <property type="match status" value="1"/>
</dbReference>
<dbReference type="RefSeq" id="WP_091736418.1">
    <property type="nucleotide sequence ID" value="NZ_FNNQ01000003.1"/>
</dbReference>
<name>A0A1H2T6F0_9BACL</name>
<sequence length="490" mass="55869">MFTKIRELFSDSLAFSLTLMGNKIVAAFILLPLYSRNLGTKIADVDQTNTVVMILTYFCIIGTDTAFAYYFVEAKNEKERHGYFTVAVFFPVLLSLGFLSITYFVSPSVTRFLYKHPEGYTHLLTIAVLTIVANVVIQQILAYARFARQSATFIIGSMSFVIGSNLASIWFLVGMKMGVVGFFYGQMVAQFVVAGVLLWIYRHHFTLTLEKRYLVDLLRYGVPLMPALLAFWGMTAVSGPILYHMVSREEAAIYGIAVRFASMIALITAAFQLAWRPFALSIKEREDARRIYSLLGRVFLVLGTLFILILTFFIEPLIKVVVGKPELFSAYRYVWMFTLGTLLNAMYLIVGIGLYITKRTKTISKTFVQAAVIYFVGILTLVPFIGIWGVAFMTVVAYLYIFLSIYRKGQKVFPIDFRIRSMLSYLAIFIGVMSFISWMQIYHWKGQWMIDLGLTAFMIGMIFMTGLFKVDSVRILRRLAIRFFRSSIAK</sequence>
<dbReference type="OrthoDB" id="3249502at2"/>
<feature type="transmembrane region" description="Helical" evidence="6">
    <location>
        <begin position="294"/>
        <end position="314"/>
    </location>
</feature>
<dbReference type="PANTHER" id="PTHR30250:SF11">
    <property type="entry name" value="O-ANTIGEN TRANSPORTER-RELATED"/>
    <property type="match status" value="1"/>
</dbReference>
<reference evidence="7 8" key="1">
    <citation type="submission" date="2016-10" db="EMBL/GenBank/DDBJ databases">
        <authorList>
            <person name="de Groot N.N."/>
        </authorList>
    </citation>
    <scope>NUCLEOTIDE SEQUENCE [LARGE SCALE GENOMIC DNA]</scope>
    <source>
        <strain evidence="7 8">DSM 45610</strain>
    </source>
</reference>
<feature type="transmembrane region" description="Helical" evidence="6">
    <location>
        <begin position="84"/>
        <end position="104"/>
    </location>
</feature>
<evidence type="ECO:0000256" key="1">
    <source>
        <dbReference type="ARBA" id="ARBA00004651"/>
    </source>
</evidence>
<evidence type="ECO:0000256" key="3">
    <source>
        <dbReference type="ARBA" id="ARBA00022692"/>
    </source>
</evidence>
<feature type="transmembrane region" description="Helical" evidence="6">
    <location>
        <begin position="448"/>
        <end position="468"/>
    </location>
</feature>
<feature type="transmembrane region" description="Helical" evidence="6">
    <location>
        <begin position="151"/>
        <end position="173"/>
    </location>
</feature>
<dbReference type="InterPro" id="IPR050833">
    <property type="entry name" value="Poly_Biosynth_Transport"/>
</dbReference>
<feature type="transmembrane region" description="Helical" evidence="6">
    <location>
        <begin position="179"/>
        <end position="201"/>
    </location>
</feature>
<dbReference type="EMBL" id="FNNQ01000003">
    <property type="protein sequence ID" value="SDW39533.1"/>
    <property type="molecule type" value="Genomic_DNA"/>
</dbReference>
<keyword evidence="5 6" id="KW-0472">Membrane</keyword>
<protein>
    <submittedName>
        <fullName evidence="7">Membrane protein involved in the export of O-antigen and teichoic acid</fullName>
    </submittedName>
</protein>
<gene>
    <name evidence="7" type="ORF">SAMN05444487_10343</name>
</gene>
<dbReference type="STRING" id="1048340.SAMN05444487_10343"/>
<dbReference type="Proteomes" id="UP000198534">
    <property type="component" value="Unassembled WGS sequence"/>
</dbReference>
<comment type="subcellular location">
    <subcellularLocation>
        <location evidence="1">Cell membrane</location>
        <topology evidence="1">Multi-pass membrane protein</topology>
    </subcellularLocation>
</comment>
<accession>A0A1H2T6F0</accession>
<feature type="transmembrane region" description="Helical" evidence="6">
    <location>
        <begin position="363"/>
        <end position="379"/>
    </location>
</feature>
<feature type="transmembrane region" description="Helical" evidence="6">
    <location>
        <begin position="54"/>
        <end position="72"/>
    </location>
</feature>
<evidence type="ECO:0000256" key="5">
    <source>
        <dbReference type="ARBA" id="ARBA00023136"/>
    </source>
</evidence>
<feature type="transmembrane region" description="Helical" evidence="6">
    <location>
        <begin position="12"/>
        <end position="34"/>
    </location>
</feature>
<dbReference type="AlphaFoldDB" id="A0A1H2T6F0"/>